<evidence type="ECO:0000313" key="1">
    <source>
        <dbReference type="EMBL" id="NRF72255.1"/>
    </source>
</evidence>
<dbReference type="Proteomes" id="UP000737171">
    <property type="component" value="Unassembled WGS sequence"/>
</dbReference>
<protein>
    <recommendedName>
        <fullName evidence="3">Transcriptional regulator</fullName>
    </recommendedName>
</protein>
<dbReference type="InterPro" id="IPR036390">
    <property type="entry name" value="WH_DNA-bd_sf"/>
</dbReference>
<sequence length="370" mass="40620">MNEIVVDQLAAALAKWSPRLRVVRSSFEVPAATTDRRVDALLDLEGGWCLAVEAIGEGYPRDVSAAADHLANLLPALPEGPVEPIPLVAARYMTEPSRALLRERGFGYFDSSSGSLHLQRGDLVVHVDRPAQKPAKRGRPVDPFLGAREQVVLALLLSDQAWTTGQELAATSSTSTFTVSTTLDELERQDWIESKGTGKLMQRRLARPGALLDAWSEAWRERIAKGRVPQRRYYKFSNPVSKLMQWAADNLEVLGLADRTERLPWAFTGPAAANLVAPHLTAVNVVDIIVPPKTLDLVETALELEPVDQGPNLAISERGGAALMARGRSPSPQLHVGWIANPFVLYLDLQDGRGRNKELGQHLRETVLHI</sequence>
<evidence type="ECO:0008006" key="3">
    <source>
        <dbReference type="Google" id="ProtNLM"/>
    </source>
</evidence>
<organism evidence="1 2">
    <name type="scientific">Pseudaquabacterium terrae</name>
    <dbReference type="NCBI Taxonomy" id="2732868"/>
    <lineage>
        <taxon>Bacteria</taxon>
        <taxon>Pseudomonadati</taxon>
        <taxon>Pseudomonadota</taxon>
        <taxon>Betaproteobacteria</taxon>
        <taxon>Burkholderiales</taxon>
        <taxon>Sphaerotilaceae</taxon>
        <taxon>Pseudaquabacterium</taxon>
    </lineage>
</organism>
<accession>A0ABX2EU36</accession>
<dbReference type="SUPFAM" id="SSF46785">
    <property type="entry name" value="Winged helix' DNA-binding domain"/>
    <property type="match status" value="1"/>
</dbReference>
<evidence type="ECO:0000313" key="2">
    <source>
        <dbReference type="Proteomes" id="UP000737171"/>
    </source>
</evidence>
<comment type="caution">
    <text evidence="1">The sequence shown here is derived from an EMBL/GenBank/DDBJ whole genome shotgun (WGS) entry which is preliminary data.</text>
</comment>
<reference evidence="1 2" key="1">
    <citation type="submission" date="2020-05" db="EMBL/GenBank/DDBJ databases">
        <title>Aquincola sp. isolate from soil.</title>
        <authorList>
            <person name="Han J."/>
            <person name="Kim D.-U."/>
        </authorList>
    </citation>
    <scope>NUCLEOTIDE SEQUENCE [LARGE SCALE GENOMIC DNA]</scope>
    <source>
        <strain evidence="1 2">S2</strain>
    </source>
</reference>
<proteinExistence type="predicted"/>
<dbReference type="RefSeq" id="WP_173135147.1">
    <property type="nucleotide sequence ID" value="NZ_JABRWJ010000021.1"/>
</dbReference>
<dbReference type="EMBL" id="JABRWJ010000021">
    <property type="protein sequence ID" value="NRF72255.1"/>
    <property type="molecule type" value="Genomic_DNA"/>
</dbReference>
<keyword evidence="2" id="KW-1185">Reference proteome</keyword>
<name>A0ABX2EU36_9BURK</name>
<gene>
    <name evidence="1" type="ORF">HLB44_35250</name>
</gene>